<dbReference type="VEuPathDB" id="FungiDB:VP01_9062g1"/>
<dbReference type="AlphaFoldDB" id="A0A0L6U9T8"/>
<keyword evidence="2" id="KW-1185">Reference proteome</keyword>
<evidence type="ECO:0000313" key="2">
    <source>
        <dbReference type="Proteomes" id="UP000037035"/>
    </source>
</evidence>
<feature type="non-terminal residue" evidence="1">
    <location>
        <position position="63"/>
    </location>
</feature>
<organism evidence="1 2">
    <name type="scientific">Puccinia sorghi</name>
    <dbReference type="NCBI Taxonomy" id="27349"/>
    <lineage>
        <taxon>Eukaryota</taxon>
        <taxon>Fungi</taxon>
        <taxon>Dikarya</taxon>
        <taxon>Basidiomycota</taxon>
        <taxon>Pucciniomycotina</taxon>
        <taxon>Pucciniomycetes</taxon>
        <taxon>Pucciniales</taxon>
        <taxon>Pucciniaceae</taxon>
        <taxon>Puccinia</taxon>
    </lineage>
</organism>
<feature type="non-terminal residue" evidence="1">
    <location>
        <position position="1"/>
    </location>
</feature>
<accession>A0A0L6U9T8</accession>
<protein>
    <submittedName>
        <fullName evidence="1">Uncharacterized protein</fullName>
    </submittedName>
</protein>
<sequence>LKLPPSPSSKFSCLGISLQIKFPLANACHKHQRGHYKTPLNYVGDQFYYMFCSLGKGALLASI</sequence>
<proteinExistence type="predicted"/>
<name>A0A0L6U9T8_9BASI</name>
<reference evidence="1 2" key="1">
    <citation type="submission" date="2015-08" db="EMBL/GenBank/DDBJ databases">
        <title>Next Generation Sequencing and Analysis of the Genome of Puccinia sorghi L Schw, the Causal Agent of Maize Common Rust.</title>
        <authorList>
            <person name="Rochi L."/>
            <person name="Burguener G."/>
            <person name="Darino M."/>
            <person name="Turjanski A."/>
            <person name="Kreff E."/>
            <person name="Dieguez M.J."/>
            <person name="Sacco F."/>
        </authorList>
    </citation>
    <scope>NUCLEOTIDE SEQUENCE [LARGE SCALE GENOMIC DNA]</scope>
    <source>
        <strain evidence="1 2">RO10H11247</strain>
    </source>
</reference>
<gene>
    <name evidence="1" type="ORF">VP01_9062g1</name>
</gene>
<evidence type="ECO:0000313" key="1">
    <source>
        <dbReference type="EMBL" id="KNZ44535.1"/>
    </source>
</evidence>
<dbReference type="EMBL" id="LAVV01014674">
    <property type="protein sequence ID" value="KNZ44535.1"/>
    <property type="molecule type" value="Genomic_DNA"/>
</dbReference>
<comment type="caution">
    <text evidence="1">The sequence shown here is derived from an EMBL/GenBank/DDBJ whole genome shotgun (WGS) entry which is preliminary data.</text>
</comment>
<dbReference type="Proteomes" id="UP000037035">
    <property type="component" value="Unassembled WGS sequence"/>
</dbReference>